<dbReference type="Pfam" id="PF01077">
    <property type="entry name" value="NIR_SIR"/>
    <property type="match status" value="1"/>
</dbReference>
<gene>
    <name evidence="15" type="primary">cysI</name>
    <name evidence="19" type="ORF">N781_17430</name>
</gene>
<dbReference type="GO" id="GO:0050311">
    <property type="term" value="F:sulfite reductase (ferredoxin) activity"/>
    <property type="evidence" value="ECO:0007669"/>
    <property type="project" value="TreeGrafter"/>
</dbReference>
<feature type="binding site" evidence="15">
    <location>
        <position position="486"/>
    </location>
    <ligand>
        <name>[4Fe-4S] cluster</name>
        <dbReference type="ChEBI" id="CHEBI:49883"/>
    </ligand>
</feature>
<dbReference type="SUPFAM" id="SSF56014">
    <property type="entry name" value="Nitrite and sulphite reductase 4Fe-4S domain-like"/>
    <property type="match status" value="2"/>
</dbReference>
<dbReference type="PROSITE" id="PS00365">
    <property type="entry name" value="NIR_SIR"/>
    <property type="match status" value="1"/>
</dbReference>
<dbReference type="FunFam" id="3.30.413.10:FF:000004">
    <property type="entry name" value="Sulfite reductase [NADPH] hemoprotein beta-component"/>
    <property type="match status" value="1"/>
</dbReference>
<comment type="similarity">
    <text evidence="2 15">Belongs to the nitrite and sulfite reductase 4Fe-4S domain family.</text>
</comment>
<keyword evidence="10 15" id="KW-0411">Iron-sulfur</keyword>
<dbReference type="GO" id="GO:0020037">
    <property type="term" value="F:heme binding"/>
    <property type="evidence" value="ECO:0007669"/>
    <property type="project" value="InterPro"/>
</dbReference>
<feature type="domain" description="Nitrite/sulphite reductase 4Fe-4S" evidence="17">
    <location>
        <begin position="172"/>
        <end position="332"/>
    </location>
</feature>
<dbReference type="PANTHER" id="PTHR11493:SF47">
    <property type="entry name" value="SULFITE REDUCTASE [NADPH] SUBUNIT BETA"/>
    <property type="match status" value="1"/>
</dbReference>
<feature type="binding site" evidence="15">
    <location>
        <position position="443"/>
    </location>
    <ligand>
        <name>[4Fe-4S] cluster</name>
        <dbReference type="ChEBI" id="CHEBI:49883"/>
    </ligand>
</feature>
<keyword evidence="9 15" id="KW-0408">Iron</keyword>
<keyword evidence="8 15" id="KW-0560">Oxidoreductase</keyword>
<keyword evidence="3 15" id="KW-0004">4Fe-4S</keyword>
<dbReference type="Pfam" id="PF03460">
    <property type="entry name" value="NIR_SIR_ferr"/>
    <property type="match status" value="2"/>
</dbReference>
<reference evidence="19 20" key="1">
    <citation type="submission" date="2013-08" db="EMBL/GenBank/DDBJ databases">
        <authorList>
            <person name="Huang J."/>
            <person name="Wang G."/>
        </authorList>
    </citation>
    <scope>NUCLEOTIDE SEQUENCE [LARGE SCALE GENOMIC DNA]</scope>
    <source>
        <strain evidence="19 20">JSM 076056</strain>
    </source>
</reference>
<evidence type="ECO:0000259" key="17">
    <source>
        <dbReference type="Pfam" id="PF01077"/>
    </source>
</evidence>
<feature type="binding site" description="axial binding residue" evidence="15">
    <location>
        <position position="486"/>
    </location>
    <ligand>
        <name>siroheme</name>
        <dbReference type="ChEBI" id="CHEBI:60052"/>
    </ligand>
    <ligandPart>
        <name>Fe</name>
        <dbReference type="ChEBI" id="CHEBI:18248"/>
    </ligandPart>
</feature>
<dbReference type="Gene3D" id="3.90.480.20">
    <property type="match status" value="1"/>
</dbReference>
<dbReference type="InterPro" id="IPR045854">
    <property type="entry name" value="NO2/SO3_Rdtase_4Fe4S_sf"/>
</dbReference>
<evidence type="ECO:0000256" key="16">
    <source>
        <dbReference type="SAM" id="MobiDB-lite"/>
    </source>
</evidence>
<evidence type="ECO:0000256" key="10">
    <source>
        <dbReference type="ARBA" id="ARBA00023014"/>
    </source>
</evidence>
<dbReference type="UniPathway" id="UPA00140">
    <property type="reaction ID" value="UER00207"/>
</dbReference>
<dbReference type="GO" id="GO:0019344">
    <property type="term" value="P:cysteine biosynthetic process"/>
    <property type="evidence" value="ECO:0007669"/>
    <property type="project" value="UniProtKB-KW"/>
</dbReference>
<dbReference type="PRINTS" id="PR00397">
    <property type="entry name" value="SIROHAEM"/>
</dbReference>
<evidence type="ECO:0000256" key="4">
    <source>
        <dbReference type="ARBA" id="ARBA00022605"/>
    </source>
</evidence>
<keyword evidence="7 15" id="KW-0521">NADP</keyword>
<dbReference type="GO" id="GO:0009337">
    <property type="term" value="C:sulfite reductase complex (NADPH)"/>
    <property type="evidence" value="ECO:0007669"/>
    <property type="project" value="InterPro"/>
</dbReference>
<dbReference type="RefSeq" id="WP_026799447.1">
    <property type="nucleotide sequence ID" value="NZ_AULI01000002.1"/>
</dbReference>
<evidence type="ECO:0000256" key="2">
    <source>
        <dbReference type="ARBA" id="ARBA00010429"/>
    </source>
</evidence>
<accession>A0A0A5GLS2</accession>
<dbReference type="InterPro" id="IPR011786">
    <property type="entry name" value="CysI"/>
</dbReference>
<keyword evidence="20" id="KW-1185">Reference proteome</keyword>
<feature type="binding site" evidence="15">
    <location>
        <position position="437"/>
    </location>
    <ligand>
        <name>[4Fe-4S] cluster</name>
        <dbReference type="ChEBI" id="CHEBI:49883"/>
    </ligand>
</feature>
<dbReference type="GO" id="GO:0050661">
    <property type="term" value="F:NADP binding"/>
    <property type="evidence" value="ECO:0007669"/>
    <property type="project" value="InterPro"/>
</dbReference>
<comment type="caution">
    <text evidence="19">The sequence shown here is derived from an EMBL/GenBank/DDBJ whole genome shotgun (WGS) entry which is preliminary data.</text>
</comment>
<dbReference type="EMBL" id="AVPE01000007">
    <property type="protein sequence ID" value="KGX92100.1"/>
    <property type="molecule type" value="Genomic_DNA"/>
</dbReference>
<evidence type="ECO:0000256" key="12">
    <source>
        <dbReference type="ARBA" id="ARBA00052219"/>
    </source>
</evidence>
<dbReference type="NCBIfam" id="NF010029">
    <property type="entry name" value="PRK13504.1"/>
    <property type="match status" value="1"/>
</dbReference>
<organism evidence="19 20">
    <name type="scientific">Pontibacillus halophilus JSM 076056 = DSM 19796</name>
    <dbReference type="NCBI Taxonomy" id="1385510"/>
    <lineage>
        <taxon>Bacteria</taxon>
        <taxon>Bacillati</taxon>
        <taxon>Bacillota</taxon>
        <taxon>Bacilli</taxon>
        <taxon>Bacillales</taxon>
        <taxon>Bacillaceae</taxon>
        <taxon>Pontibacillus</taxon>
    </lineage>
</organism>
<comment type="subunit">
    <text evidence="14 15">Alpha(8)-beta(8). The alpha component is a flavoprotein, the beta component is a hemoprotein.</text>
</comment>
<proteinExistence type="inferred from homology"/>
<comment type="pathway">
    <text evidence="1 15">Sulfur metabolism; hydrogen sulfide biosynthesis; hydrogen sulfide from sulfite (NADPH route): step 1/1.</text>
</comment>
<keyword evidence="6 15" id="KW-0479">Metal-binding</keyword>
<dbReference type="GO" id="GO:0000103">
    <property type="term" value="P:sulfate assimilation"/>
    <property type="evidence" value="ECO:0007669"/>
    <property type="project" value="UniProtKB-UniRule"/>
</dbReference>
<comment type="function">
    <text evidence="13 15">Component of the sulfite reductase complex that catalyzes the 6-electron reduction of sulfite to sulfide. This is one of several activities required for the biosynthesis of L-cysteine from sulfate.</text>
</comment>
<comment type="cofactor">
    <cofactor evidence="15">
        <name>siroheme</name>
        <dbReference type="ChEBI" id="CHEBI:60052"/>
    </cofactor>
    <text evidence="15">Binds 1 siroheme per subunit.</text>
</comment>
<comment type="cofactor">
    <cofactor evidence="15">
        <name>[4Fe-4S] cluster</name>
        <dbReference type="ChEBI" id="CHEBI:49883"/>
    </cofactor>
    <text evidence="15">Binds 1 [4Fe-4S] cluster per subunit.</text>
</comment>
<dbReference type="InterPro" id="IPR006066">
    <property type="entry name" value="NO2/SO3_Rdtase_FeS/sirohaem_BS"/>
</dbReference>
<evidence type="ECO:0000256" key="13">
    <source>
        <dbReference type="ARBA" id="ARBA00057160"/>
    </source>
</evidence>
<evidence type="ECO:0000259" key="18">
    <source>
        <dbReference type="Pfam" id="PF03460"/>
    </source>
</evidence>
<dbReference type="HAMAP" id="MF_01540">
    <property type="entry name" value="CysI"/>
    <property type="match status" value="1"/>
</dbReference>
<dbReference type="EC" id="1.8.1.2" evidence="15"/>
<evidence type="ECO:0000256" key="15">
    <source>
        <dbReference type="HAMAP-Rule" id="MF_01540"/>
    </source>
</evidence>
<dbReference type="GO" id="GO:0004783">
    <property type="term" value="F:sulfite reductase (NADPH) activity"/>
    <property type="evidence" value="ECO:0007669"/>
    <property type="project" value="UniProtKB-UniRule"/>
</dbReference>
<dbReference type="eggNOG" id="COG0155">
    <property type="taxonomic scope" value="Bacteria"/>
</dbReference>
<dbReference type="Proteomes" id="UP000030528">
    <property type="component" value="Unassembled WGS sequence"/>
</dbReference>
<dbReference type="STRING" id="1385510.GCA_000425205_00666"/>
<name>A0A0A5GLS2_9BACI</name>
<protein>
    <recommendedName>
        <fullName evidence="15">Sulfite reductase [NADPH] hemoprotein beta-component</fullName>
        <shortName evidence="15">SiR-HP</shortName>
        <shortName evidence="15">SiRHP</shortName>
        <ecNumber evidence="15">1.8.1.2</ecNumber>
    </recommendedName>
</protein>
<evidence type="ECO:0000256" key="1">
    <source>
        <dbReference type="ARBA" id="ARBA00004774"/>
    </source>
</evidence>
<keyword evidence="5 15" id="KW-0349">Heme</keyword>
<dbReference type="InterPro" id="IPR005117">
    <property type="entry name" value="NiRdtase/SiRdtase_haem-b_fer"/>
</dbReference>
<dbReference type="InterPro" id="IPR045169">
    <property type="entry name" value="NO2/SO3_Rdtase_4Fe4S_prot"/>
</dbReference>
<dbReference type="FunFam" id="3.30.413.10:FF:000003">
    <property type="entry name" value="Sulfite reductase [NADPH] hemoprotein beta-component"/>
    <property type="match status" value="1"/>
</dbReference>
<keyword evidence="11 15" id="KW-0198">Cysteine biosynthesis</keyword>
<feature type="domain" description="Nitrite/Sulfite reductase ferredoxin-like" evidence="18">
    <location>
        <begin position="353"/>
        <end position="418"/>
    </location>
</feature>
<dbReference type="InterPro" id="IPR036136">
    <property type="entry name" value="Nit/Sulf_reduc_fer-like_dom_sf"/>
</dbReference>
<dbReference type="Gene3D" id="3.90.480.10">
    <property type="entry name" value="Sulfite Reductase Hemoprotein,Domain 2"/>
    <property type="match status" value="1"/>
</dbReference>
<dbReference type="AlphaFoldDB" id="A0A0A5GLS2"/>
<comment type="catalytic activity">
    <reaction evidence="12 15">
        <text>hydrogen sulfide + 3 NADP(+) + 3 H2O = sulfite + 3 NADPH + 4 H(+)</text>
        <dbReference type="Rhea" id="RHEA:13801"/>
        <dbReference type="ChEBI" id="CHEBI:15377"/>
        <dbReference type="ChEBI" id="CHEBI:15378"/>
        <dbReference type="ChEBI" id="CHEBI:17359"/>
        <dbReference type="ChEBI" id="CHEBI:29919"/>
        <dbReference type="ChEBI" id="CHEBI:57783"/>
        <dbReference type="ChEBI" id="CHEBI:58349"/>
        <dbReference type="EC" id="1.8.1.2"/>
    </reaction>
</comment>
<evidence type="ECO:0000256" key="6">
    <source>
        <dbReference type="ARBA" id="ARBA00022723"/>
    </source>
</evidence>
<evidence type="ECO:0000256" key="3">
    <source>
        <dbReference type="ARBA" id="ARBA00022485"/>
    </source>
</evidence>
<dbReference type="Gene3D" id="3.30.413.10">
    <property type="entry name" value="Sulfite Reductase Hemoprotein, domain 1"/>
    <property type="match status" value="2"/>
</dbReference>
<dbReference type="OrthoDB" id="9803707at2"/>
<evidence type="ECO:0000256" key="14">
    <source>
        <dbReference type="ARBA" id="ARBA00062253"/>
    </source>
</evidence>
<evidence type="ECO:0000313" key="19">
    <source>
        <dbReference type="EMBL" id="KGX92100.1"/>
    </source>
</evidence>
<dbReference type="SUPFAM" id="SSF55124">
    <property type="entry name" value="Nitrite/Sulfite reductase N-terminal domain-like"/>
    <property type="match status" value="2"/>
</dbReference>
<feature type="region of interest" description="Disordered" evidence="16">
    <location>
        <begin position="1"/>
        <end position="22"/>
    </location>
</feature>
<dbReference type="GO" id="GO:0070814">
    <property type="term" value="P:hydrogen sulfide biosynthetic process"/>
    <property type="evidence" value="ECO:0007669"/>
    <property type="project" value="UniProtKB-UniRule"/>
</dbReference>
<evidence type="ECO:0000256" key="8">
    <source>
        <dbReference type="ARBA" id="ARBA00023002"/>
    </source>
</evidence>
<dbReference type="PANTHER" id="PTHR11493">
    <property type="entry name" value="SULFITE REDUCTASE [NADPH] SUBUNIT BETA-RELATED"/>
    <property type="match status" value="1"/>
</dbReference>
<evidence type="ECO:0000256" key="11">
    <source>
        <dbReference type="ARBA" id="ARBA00023192"/>
    </source>
</evidence>
<feature type="binding site" evidence="15">
    <location>
        <position position="482"/>
    </location>
    <ligand>
        <name>[4Fe-4S] cluster</name>
        <dbReference type="ChEBI" id="CHEBI:49883"/>
    </ligand>
</feature>
<evidence type="ECO:0000256" key="9">
    <source>
        <dbReference type="ARBA" id="ARBA00023004"/>
    </source>
</evidence>
<evidence type="ECO:0000256" key="7">
    <source>
        <dbReference type="ARBA" id="ARBA00022857"/>
    </source>
</evidence>
<evidence type="ECO:0000313" key="20">
    <source>
        <dbReference type="Proteomes" id="UP000030528"/>
    </source>
</evidence>
<evidence type="ECO:0000256" key="5">
    <source>
        <dbReference type="ARBA" id="ARBA00022617"/>
    </source>
</evidence>
<dbReference type="GO" id="GO:0046872">
    <property type="term" value="F:metal ion binding"/>
    <property type="evidence" value="ECO:0007669"/>
    <property type="project" value="UniProtKB-KW"/>
</dbReference>
<keyword evidence="4 15" id="KW-0028">Amino-acid biosynthesis</keyword>
<dbReference type="NCBIfam" id="TIGR02041">
    <property type="entry name" value="CysI"/>
    <property type="match status" value="1"/>
</dbReference>
<feature type="domain" description="Nitrite/Sulfite reductase ferredoxin-like" evidence="18">
    <location>
        <begin position="76"/>
        <end position="129"/>
    </location>
</feature>
<sequence length="572" mass="65010">MSEKDQVKQGGTPSEMEHIKTESDYLRGSIMESFEDRITASIPDSDGKLLKFHGSYMQDDRDVRNERKQKKLEPAYSFMVRVRAPGGVATPEQWLTMDRLSDEYGNGTLKLTTRQAFQMHGILKWNMKSSLQAINDSLMDTIAACGDVNRNVMCNPNPDQSSVHEEVYRWAQQLSDHLTPRTRAYHEIWLDEEKVVDSRELDEEVEPIYGPTYLPRKFKIGIAVPPSNDVDVYSQDLGFIAIIEEGVLKGFNIAVGGGMGMTHGDASTYPQLARIIGYVAKERVVEVAEKIVTIQRDYGNRSNRKNARFKYTIDRYGVDWVINQLNDRLGWEIEDQKDFHFNHNGDRYGWVEGDGNWHLTLFIQNGRIKDTERYMLKTALREIANVHTGDFRLTANQNVIIANVTEEMKPTIESLVDEYGLQDGKENSALRRNSMACVAMPTCGLAMAESERYLPSLIDKIEAMMEDVGLRDEEIVIRMTGCPNGCARPALGEIAFIGKAPGKYNFYLGAGFAGNRLNQLYRENIGEEDILTTLKPILSHYAKSRYNHEHFGDFVVRTGYVDAVHDGMEFHK</sequence>
<dbReference type="GO" id="GO:0051539">
    <property type="term" value="F:4 iron, 4 sulfur cluster binding"/>
    <property type="evidence" value="ECO:0007669"/>
    <property type="project" value="UniProtKB-KW"/>
</dbReference>
<dbReference type="InterPro" id="IPR006067">
    <property type="entry name" value="NO2/SO3_Rdtase_4Fe4S_dom"/>
</dbReference>